<proteinExistence type="predicted"/>
<name>A0ABS0HBZ6_9SPHN</name>
<dbReference type="InterPro" id="IPR029068">
    <property type="entry name" value="Glyas_Bleomycin-R_OHBP_Dase"/>
</dbReference>
<organism evidence="1 2">
    <name type="scientific">Novosphingobium jiangmenense</name>
    <dbReference type="NCBI Taxonomy" id="2791981"/>
    <lineage>
        <taxon>Bacteria</taxon>
        <taxon>Pseudomonadati</taxon>
        <taxon>Pseudomonadota</taxon>
        <taxon>Alphaproteobacteria</taxon>
        <taxon>Sphingomonadales</taxon>
        <taxon>Sphingomonadaceae</taxon>
        <taxon>Novosphingobium</taxon>
    </lineage>
</organism>
<accession>A0ABS0HBZ6</accession>
<dbReference type="Proteomes" id="UP000600799">
    <property type="component" value="Unassembled WGS sequence"/>
</dbReference>
<protein>
    <submittedName>
        <fullName evidence="1">VOC family protein</fullName>
    </submittedName>
</protein>
<gene>
    <name evidence="1" type="ORF">I2488_00775</name>
</gene>
<dbReference type="EMBL" id="JADQDC010000001">
    <property type="protein sequence ID" value="MBF9149525.1"/>
    <property type="molecule type" value="Genomic_DNA"/>
</dbReference>
<evidence type="ECO:0000313" key="2">
    <source>
        <dbReference type="Proteomes" id="UP000600799"/>
    </source>
</evidence>
<reference evidence="1 2" key="1">
    <citation type="submission" date="2020-11" db="EMBL/GenBank/DDBJ databases">
        <title>The genome sequence of Novosphingobium sp. 1Y9A.</title>
        <authorList>
            <person name="Liu Y."/>
        </authorList>
    </citation>
    <scope>NUCLEOTIDE SEQUENCE [LARGE SCALE GENOMIC DNA]</scope>
    <source>
        <strain evidence="1 2">1Y9A</strain>
    </source>
</reference>
<dbReference type="RefSeq" id="WP_196273901.1">
    <property type="nucleotide sequence ID" value="NZ_JADQDC010000001.1"/>
</dbReference>
<comment type="caution">
    <text evidence="1">The sequence shown here is derived from an EMBL/GenBank/DDBJ whole genome shotgun (WGS) entry which is preliminary data.</text>
</comment>
<dbReference type="Gene3D" id="3.10.180.10">
    <property type="entry name" value="2,3-Dihydroxybiphenyl 1,2-Dioxygenase, domain 1"/>
    <property type="match status" value="1"/>
</dbReference>
<sequence>MTSTTITPGPITPGTPGPHVMQAAFIVEDVEAAAKAWIAATGIGPFYMVPHIELAEATYRGAPSDGIDFSVALAQSGGIQIELIQQHCDRPSAYRDTIAKGQTGFHHFCIYTADYDACRQRYVDQGFAVAIDGKFGAMRFCYVDTSPALGCMIEIVEEDENQTSAFTKIAEGAAGWDGVTDPIRPLFE</sequence>
<dbReference type="SUPFAM" id="SSF54593">
    <property type="entry name" value="Glyoxalase/Bleomycin resistance protein/Dihydroxybiphenyl dioxygenase"/>
    <property type="match status" value="1"/>
</dbReference>
<evidence type="ECO:0000313" key="1">
    <source>
        <dbReference type="EMBL" id="MBF9149525.1"/>
    </source>
</evidence>
<keyword evidence="2" id="KW-1185">Reference proteome</keyword>
<dbReference type="Pfam" id="PF13669">
    <property type="entry name" value="Glyoxalase_4"/>
    <property type="match status" value="1"/>
</dbReference>